<proteinExistence type="predicted"/>
<evidence type="ECO:0000256" key="1">
    <source>
        <dbReference type="ARBA" id="ARBA00022737"/>
    </source>
</evidence>
<dbReference type="RefSeq" id="XP_027357031.1">
    <property type="nucleotide sequence ID" value="XM_027501230.1"/>
</dbReference>
<dbReference type="Gene3D" id="3.80.10.10">
    <property type="entry name" value="Ribonuclease Inhibitor"/>
    <property type="match status" value="1"/>
</dbReference>
<reference evidence="4" key="1">
    <citation type="journal article" date="2019" name="Toxins">
        <title>Detection of Abrin-Like and Prepropulchellin-Like Toxin Genes and Transcripts Using Whole Genome Sequencing and Full-Length Transcript Sequencing of Abrus precatorius.</title>
        <authorList>
            <person name="Hovde B.T."/>
            <person name="Daligault H.E."/>
            <person name="Hanschen E.R."/>
            <person name="Kunde Y.A."/>
            <person name="Johnson M.B."/>
            <person name="Starkenburg S.R."/>
            <person name="Johnson S.L."/>
        </authorList>
    </citation>
    <scope>NUCLEOTIDE SEQUENCE [LARGE SCALE GENOMIC DNA]</scope>
</reference>
<keyword evidence="1" id="KW-0677">Repeat</keyword>
<sequence>MAEGLIAQPKSAWRMEDVGNKYINELLSRSFLQVEKKKDCFVMPDLLHDLAQYVAGEFTCTLEDDLQQKVSAKTRYVSFPGNKNVIAGRLDDSTELVQLRTFLFCKSSVIHLSSTTEELFNVSELLPKLKRLRALSLSCYHMDRMTDSIGKPKYLRYLDLSYTSITQLPYDVGSLYNLETLLLSHCSRLKDLPSNLCKLVNLRCLDINGTKLSEMPLNFNELKALQVLTDFFIGRDSGSQVSELGELSELHGSLTLTNLQNVIDAADASLTNLKSKKYLVKLQFKWTTVNHDIQNETDVLHLLQPHEYLKKLIIKNFGGSLPIWLGNSLLSNLVFLNLID</sequence>
<name>A0A8B8LKV9_ABRPR</name>
<gene>
    <name evidence="5" type="primary">LOC113866351</name>
</gene>
<evidence type="ECO:0000259" key="2">
    <source>
        <dbReference type="Pfam" id="PF23559"/>
    </source>
</evidence>
<reference evidence="5" key="2">
    <citation type="submission" date="2025-08" db="UniProtKB">
        <authorList>
            <consortium name="RefSeq"/>
        </authorList>
    </citation>
    <scope>IDENTIFICATION</scope>
    <source>
        <tissue evidence="5">Young leaves</tissue>
    </source>
</reference>
<dbReference type="PANTHER" id="PTHR47186:SF18">
    <property type="entry name" value="RX N-TERMINAL DOMAIN-CONTAINING PROTEIN"/>
    <property type="match status" value="1"/>
</dbReference>
<feature type="domain" description="Disease resistance protein winged helix" evidence="2">
    <location>
        <begin position="1"/>
        <end position="51"/>
    </location>
</feature>
<dbReference type="KEGG" id="aprc:113866351"/>
<dbReference type="SUPFAM" id="SSF52058">
    <property type="entry name" value="L domain-like"/>
    <property type="match status" value="1"/>
</dbReference>
<evidence type="ECO:0000313" key="4">
    <source>
        <dbReference type="Proteomes" id="UP000694853"/>
    </source>
</evidence>
<keyword evidence="4" id="KW-1185">Reference proteome</keyword>
<evidence type="ECO:0000313" key="5">
    <source>
        <dbReference type="RefSeq" id="XP_027357031.1"/>
    </source>
</evidence>
<dbReference type="AlphaFoldDB" id="A0A8B8LKV9"/>
<dbReference type="GeneID" id="113866351"/>
<accession>A0A8B8LKV9</accession>
<dbReference type="PANTHER" id="PTHR47186">
    <property type="entry name" value="LEUCINE-RICH REPEAT-CONTAINING PROTEIN 57"/>
    <property type="match status" value="1"/>
</dbReference>
<feature type="domain" description="Disease resistance R13L4/SHOC-2-like LRR" evidence="3">
    <location>
        <begin position="122"/>
        <end position="338"/>
    </location>
</feature>
<dbReference type="InterPro" id="IPR058922">
    <property type="entry name" value="WHD_DRP"/>
</dbReference>
<protein>
    <submittedName>
        <fullName evidence="5">Disease resistance RPP13-like protein 1</fullName>
    </submittedName>
</protein>
<dbReference type="InterPro" id="IPR055414">
    <property type="entry name" value="LRR_R13L4/SHOC2-like"/>
</dbReference>
<dbReference type="Pfam" id="PF23598">
    <property type="entry name" value="LRR_14"/>
    <property type="match status" value="1"/>
</dbReference>
<dbReference type="InterPro" id="IPR032675">
    <property type="entry name" value="LRR_dom_sf"/>
</dbReference>
<evidence type="ECO:0000259" key="3">
    <source>
        <dbReference type="Pfam" id="PF23598"/>
    </source>
</evidence>
<dbReference type="Proteomes" id="UP000694853">
    <property type="component" value="Unplaced"/>
</dbReference>
<dbReference type="Pfam" id="PF23559">
    <property type="entry name" value="WHD_DRP"/>
    <property type="match status" value="1"/>
</dbReference>
<dbReference type="OrthoDB" id="773208at2759"/>
<organism evidence="4 5">
    <name type="scientific">Abrus precatorius</name>
    <name type="common">Indian licorice</name>
    <name type="synonym">Glycine abrus</name>
    <dbReference type="NCBI Taxonomy" id="3816"/>
    <lineage>
        <taxon>Eukaryota</taxon>
        <taxon>Viridiplantae</taxon>
        <taxon>Streptophyta</taxon>
        <taxon>Embryophyta</taxon>
        <taxon>Tracheophyta</taxon>
        <taxon>Spermatophyta</taxon>
        <taxon>Magnoliopsida</taxon>
        <taxon>eudicotyledons</taxon>
        <taxon>Gunneridae</taxon>
        <taxon>Pentapetalae</taxon>
        <taxon>rosids</taxon>
        <taxon>fabids</taxon>
        <taxon>Fabales</taxon>
        <taxon>Fabaceae</taxon>
        <taxon>Papilionoideae</taxon>
        <taxon>50 kb inversion clade</taxon>
        <taxon>NPAAA clade</taxon>
        <taxon>indigoferoid/millettioid clade</taxon>
        <taxon>Abreae</taxon>
        <taxon>Abrus</taxon>
    </lineage>
</organism>